<dbReference type="GO" id="GO:0005634">
    <property type="term" value="C:nucleus"/>
    <property type="evidence" value="ECO:0007669"/>
    <property type="project" value="UniProtKB-SubCell"/>
</dbReference>
<dbReference type="NCBIfam" id="TIGR01623">
    <property type="entry name" value="put_zinc_LRP1"/>
    <property type="match status" value="1"/>
</dbReference>
<evidence type="ECO:0000256" key="6">
    <source>
        <dbReference type="ARBA" id="ARBA00023159"/>
    </source>
</evidence>
<reference evidence="9" key="1">
    <citation type="submission" date="2020-07" db="EMBL/GenBank/DDBJ databases">
        <title>Genome sequence and genetic diversity analysis of an under-domesticated orphan crop, white fonio (Digitaria exilis).</title>
        <authorList>
            <person name="Bennetzen J.L."/>
            <person name="Chen S."/>
            <person name="Ma X."/>
            <person name="Wang X."/>
            <person name="Yssel A.E.J."/>
            <person name="Chaluvadi S.R."/>
            <person name="Johnson M."/>
            <person name="Gangashetty P."/>
            <person name="Hamidou F."/>
            <person name="Sanogo M.D."/>
            <person name="Zwaenepoel A."/>
            <person name="Wallace J."/>
            <person name="Van De Peer Y."/>
            <person name="Van Deynze A."/>
        </authorList>
    </citation>
    <scope>NUCLEOTIDE SEQUENCE</scope>
    <source>
        <tissue evidence="9">Leaves</tissue>
    </source>
</reference>
<dbReference type="GO" id="GO:0045893">
    <property type="term" value="P:positive regulation of DNA-templated transcription"/>
    <property type="evidence" value="ECO:0007669"/>
    <property type="project" value="TreeGrafter"/>
</dbReference>
<organism evidence="9 10">
    <name type="scientific">Digitaria exilis</name>
    <dbReference type="NCBI Taxonomy" id="1010633"/>
    <lineage>
        <taxon>Eukaryota</taxon>
        <taxon>Viridiplantae</taxon>
        <taxon>Streptophyta</taxon>
        <taxon>Embryophyta</taxon>
        <taxon>Tracheophyta</taxon>
        <taxon>Spermatophyta</taxon>
        <taxon>Magnoliopsida</taxon>
        <taxon>Liliopsida</taxon>
        <taxon>Poales</taxon>
        <taxon>Poaceae</taxon>
        <taxon>PACMAD clade</taxon>
        <taxon>Panicoideae</taxon>
        <taxon>Panicodae</taxon>
        <taxon>Paniceae</taxon>
        <taxon>Anthephorinae</taxon>
        <taxon>Digitaria</taxon>
    </lineage>
</organism>
<feature type="compositionally biased region" description="Gly residues" evidence="8">
    <location>
        <begin position="555"/>
        <end position="566"/>
    </location>
</feature>
<accession>A0A835BHK9</accession>
<dbReference type="InterPro" id="IPR007818">
    <property type="entry name" value="SHI"/>
</dbReference>
<comment type="similarity">
    <text evidence="2">Belongs to the SHI protein family.</text>
</comment>
<comment type="caution">
    <text evidence="9">The sequence shown here is derived from an EMBL/GenBank/DDBJ whole genome shotgun (WGS) entry which is preliminary data.</text>
</comment>
<dbReference type="EMBL" id="JACEFO010001823">
    <property type="protein sequence ID" value="KAF8700977.1"/>
    <property type="molecule type" value="Genomic_DNA"/>
</dbReference>
<feature type="region of interest" description="Disordered" evidence="8">
    <location>
        <begin position="143"/>
        <end position="205"/>
    </location>
</feature>
<feature type="region of interest" description="Disordered" evidence="8">
    <location>
        <begin position="625"/>
        <end position="655"/>
    </location>
</feature>
<evidence type="ECO:0000256" key="8">
    <source>
        <dbReference type="SAM" id="MobiDB-lite"/>
    </source>
</evidence>
<dbReference type="OrthoDB" id="1913243at2759"/>
<evidence type="ECO:0000313" key="9">
    <source>
        <dbReference type="EMBL" id="KAF8700977.1"/>
    </source>
</evidence>
<feature type="compositionally biased region" description="Low complexity" evidence="8">
    <location>
        <begin position="544"/>
        <end position="554"/>
    </location>
</feature>
<dbReference type="GO" id="GO:0003677">
    <property type="term" value="F:DNA binding"/>
    <property type="evidence" value="ECO:0007669"/>
    <property type="project" value="UniProtKB-KW"/>
</dbReference>
<evidence type="ECO:0000313" key="10">
    <source>
        <dbReference type="Proteomes" id="UP000636709"/>
    </source>
</evidence>
<dbReference type="Proteomes" id="UP000636709">
    <property type="component" value="Unassembled WGS sequence"/>
</dbReference>
<evidence type="ECO:0000256" key="4">
    <source>
        <dbReference type="ARBA" id="ARBA00022833"/>
    </source>
</evidence>
<name>A0A835BHK9_9POAL</name>
<feature type="region of interest" description="Disordered" evidence="8">
    <location>
        <begin position="542"/>
        <end position="566"/>
    </location>
</feature>
<dbReference type="Pfam" id="PF05142">
    <property type="entry name" value="DUF702"/>
    <property type="match status" value="1"/>
</dbReference>
<comment type="subcellular location">
    <subcellularLocation>
        <location evidence="1">Nucleus</location>
    </subcellularLocation>
</comment>
<gene>
    <name evidence="9" type="ORF">HU200_033868</name>
</gene>
<keyword evidence="4" id="KW-0862">Zinc</keyword>
<feature type="region of interest" description="Disordered" evidence="8">
    <location>
        <begin position="441"/>
        <end position="465"/>
    </location>
</feature>
<keyword evidence="3" id="KW-0479">Metal-binding</keyword>
<sequence>MPNRAAVIAIRSAGPGLVSTDPNMAGITRHSATVENVSSIRPLRRRKGRAPHPAANIPAGHRFWSVVWTQMCLASACALGGIFVPSRMKQQAHPIDGRTCSRNAGCCVHGVAPGHGFPATSPVHRPPAQMNDTPCHAAQPRFNQRLVANPTATPGRKINTARRQRRHQPLLAEKRTGGGQPSKRVDGARPAPSNQDAESQVSRGEIRRPRRLVRIARVVPPCPLNERVRSLGGSLTAAKAAPVSPGLDPARRTMAAAAAGVRACLHWRMGQAVTCPRRPCPHQTVSVDALQHIPFQLRTHSHIQEAAPHGRGRPGHPSRCPHILLGDCTVPPSPGPLFPSPSSLATLGFSLSLLSRLYQQQAAGSSSRVAVLVWSRVSLAPRKGDREGGQGRHSAAQAINGSFGARRLMAAWQVLSPAPRTTPLLRCLRPSEPAARIAAHSTDYEQQLPAPSPSPSSKPGTAAYGFGRMAGFPLGGGGHSRDAPAPSVPPVHPSDAAAASFLYAARAGAGLQLWQQHEHQQQQHPFYAGSNIIRFSDEAAPSLTGAASSSSSRGTRGGGGGSSGGGVSCQDCGNQAKKDCAHQRCRTCCKSRGFSCSTHVKSTWVPAAKRRERQQQLAALAASAAATTAGAGPSSRDPTKRPRARLSVGTPTTSSGTHQSCTSIVLFALNLDRDLILVLCVLVLHGCTGDQQMVTVAERFPREVSSEAVFRCVRLGPVDQAEAEVAYQTTVSIGGHVFKGILHDVGPHSLGTPGGGGAIEYHHFRHAGDGSSPPSTAAAGGEVGGGVANAIVSSAVVMDPYPTPGPYGAFPPGAAFFHGHPRHRIARCNDTMTLISLAQLSLDLSISLVSFPKFHAGRRKAATSERERERDLAPTAIDAPMRVQLLALIGLTGRPPCHTAPSSSLTKQLAADRSISCMPRRLHHHHAENSFARTESWGTQNVCWIITYPSLQLAVLACIARAGSDEHC</sequence>
<dbReference type="InterPro" id="IPR006511">
    <property type="entry name" value="SHI_C"/>
</dbReference>
<dbReference type="InterPro" id="IPR006510">
    <property type="entry name" value="Znf_LRP1"/>
</dbReference>
<keyword evidence="7" id="KW-0539">Nucleus</keyword>
<evidence type="ECO:0000256" key="2">
    <source>
        <dbReference type="ARBA" id="ARBA00006911"/>
    </source>
</evidence>
<proteinExistence type="inferred from homology"/>
<protein>
    <recommendedName>
        <fullName evidence="11">SHI</fullName>
    </recommendedName>
</protein>
<evidence type="ECO:0000256" key="3">
    <source>
        <dbReference type="ARBA" id="ARBA00022723"/>
    </source>
</evidence>
<feature type="compositionally biased region" description="Polar residues" evidence="8">
    <location>
        <begin position="192"/>
        <end position="202"/>
    </location>
</feature>
<keyword evidence="5" id="KW-0238">DNA-binding</keyword>
<feature type="compositionally biased region" description="Basic residues" evidence="8">
    <location>
        <begin position="159"/>
        <end position="168"/>
    </location>
</feature>
<evidence type="ECO:0000256" key="7">
    <source>
        <dbReference type="ARBA" id="ARBA00023242"/>
    </source>
</evidence>
<dbReference type="PANTHER" id="PTHR31604:SF57">
    <property type="entry name" value="PROTEIN SHORT INTERNODES 1"/>
    <property type="match status" value="1"/>
</dbReference>
<evidence type="ECO:0000256" key="1">
    <source>
        <dbReference type="ARBA" id="ARBA00004123"/>
    </source>
</evidence>
<evidence type="ECO:0008006" key="11">
    <source>
        <dbReference type="Google" id="ProtNLM"/>
    </source>
</evidence>
<dbReference type="AlphaFoldDB" id="A0A835BHK9"/>
<keyword evidence="6" id="KW-0010">Activator</keyword>
<evidence type="ECO:0000256" key="5">
    <source>
        <dbReference type="ARBA" id="ARBA00023125"/>
    </source>
</evidence>
<dbReference type="GO" id="GO:0003700">
    <property type="term" value="F:DNA-binding transcription factor activity"/>
    <property type="evidence" value="ECO:0007669"/>
    <property type="project" value="InterPro"/>
</dbReference>
<dbReference type="NCBIfam" id="TIGR01624">
    <property type="entry name" value="LRP1_Cterm"/>
    <property type="match status" value="1"/>
</dbReference>
<dbReference type="PANTHER" id="PTHR31604">
    <property type="entry name" value="PROTEIN LATERAL ROOT PRIMORDIUM 1"/>
    <property type="match status" value="1"/>
</dbReference>
<dbReference type="GO" id="GO:0046872">
    <property type="term" value="F:metal ion binding"/>
    <property type="evidence" value="ECO:0007669"/>
    <property type="project" value="UniProtKB-KW"/>
</dbReference>
<keyword evidence="10" id="KW-1185">Reference proteome</keyword>